<reference evidence="1" key="2">
    <citation type="submission" date="2020-09" db="EMBL/GenBank/DDBJ databases">
        <authorList>
            <person name="Sun Q."/>
            <person name="Kim S."/>
        </authorList>
    </citation>
    <scope>NUCLEOTIDE SEQUENCE</scope>
    <source>
        <strain evidence="1">KCTC 22169</strain>
    </source>
</reference>
<dbReference type="AlphaFoldDB" id="A0A918KBZ8"/>
<keyword evidence="2" id="KW-1185">Reference proteome</keyword>
<proteinExistence type="predicted"/>
<evidence type="ECO:0000313" key="1">
    <source>
        <dbReference type="EMBL" id="GGX57522.1"/>
    </source>
</evidence>
<protein>
    <submittedName>
        <fullName evidence="1">Uncharacterized protein</fullName>
    </submittedName>
</protein>
<dbReference type="EMBL" id="BMXR01000006">
    <property type="protein sequence ID" value="GGX57522.1"/>
    <property type="molecule type" value="Genomic_DNA"/>
</dbReference>
<comment type="caution">
    <text evidence="1">The sequence shown here is derived from an EMBL/GenBank/DDBJ whole genome shotgun (WGS) entry which is preliminary data.</text>
</comment>
<gene>
    <name evidence="1" type="ORF">GCM10007392_26370</name>
</gene>
<evidence type="ECO:0000313" key="2">
    <source>
        <dbReference type="Proteomes" id="UP000626148"/>
    </source>
</evidence>
<name>A0A918KBZ8_9GAMM</name>
<reference evidence="1" key="1">
    <citation type="journal article" date="2014" name="Int. J. Syst. Evol. Microbiol.">
        <title>Complete genome sequence of Corynebacterium casei LMG S-19264T (=DSM 44701T), isolated from a smear-ripened cheese.</title>
        <authorList>
            <consortium name="US DOE Joint Genome Institute (JGI-PGF)"/>
            <person name="Walter F."/>
            <person name="Albersmeier A."/>
            <person name="Kalinowski J."/>
            <person name="Ruckert C."/>
        </authorList>
    </citation>
    <scope>NUCLEOTIDE SEQUENCE</scope>
    <source>
        <strain evidence="1">KCTC 22169</strain>
    </source>
</reference>
<sequence length="204" mass="23507">MENNPAGTRKPLKFATLGPTGSCHEYALRAYFEFQVLDNAEIVFTMDYMEALEWLRNDQVDFIMQGCVHPKTKDVIEKYHKEVFVIDSFLYPTQELAVVVRKDVNEPKSFGLMPATSGYVDLDLWTEVYEELSKPMVSQNLLAGKYDAGLCYTHIARQHPDLLRVEHIIGEIVQPWMLYGKVRRYQGTLIGQKITSFESYLEPS</sequence>
<dbReference type="RefSeq" id="WP_189609367.1">
    <property type="nucleotide sequence ID" value="NZ_BMXR01000006.1"/>
</dbReference>
<dbReference type="Proteomes" id="UP000626148">
    <property type="component" value="Unassembled WGS sequence"/>
</dbReference>
<organism evidence="1 2">
    <name type="scientific">Saccharospirillum salsuginis</name>
    <dbReference type="NCBI Taxonomy" id="418750"/>
    <lineage>
        <taxon>Bacteria</taxon>
        <taxon>Pseudomonadati</taxon>
        <taxon>Pseudomonadota</taxon>
        <taxon>Gammaproteobacteria</taxon>
        <taxon>Oceanospirillales</taxon>
        <taxon>Saccharospirillaceae</taxon>
        <taxon>Saccharospirillum</taxon>
    </lineage>
</organism>
<accession>A0A918KBZ8</accession>